<accession>A0ACB8T5A2</accession>
<reference evidence="1" key="2">
    <citation type="journal article" date="2022" name="New Phytol.">
        <title>Evolutionary transition to the ectomycorrhizal habit in the genomes of a hyperdiverse lineage of mushroom-forming fungi.</title>
        <authorList>
            <person name="Looney B."/>
            <person name="Miyauchi S."/>
            <person name="Morin E."/>
            <person name="Drula E."/>
            <person name="Courty P.E."/>
            <person name="Kohler A."/>
            <person name="Kuo A."/>
            <person name="LaButti K."/>
            <person name="Pangilinan J."/>
            <person name="Lipzen A."/>
            <person name="Riley R."/>
            <person name="Andreopoulos W."/>
            <person name="He G."/>
            <person name="Johnson J."/>
            <person name="Nolan M."/>
            <person name="Tritt A."/>
            <person name="Barry K.W."/>
            <person name="Grigoriev I.V."/>
            <person name="Nagy L.G."/>
            <person name="Hibbett D."/>
            <person name="Henrissat B."/>
            <person name="Matheny P.B."/>
            <person name="Labbe J."/>
            <person name="Martin F.M."/>
        </authorList>
    </citation>
    <scope>NUCLEOTIDE SEQUENCE</scope>
    <source>
        <strain evidence="1">HHB10654</strain>
    </source>
</reference>
<protein>
    <submittedName>
        <fullName evidence="1">Uncharacterized protein</fullName>
    </submittedName>
</protein>
<keyword evidence="2" id="KW-1185">Reference proteome</keyword>
<comment type="caution">
    <text evidence="1">The sequence shown here is derived from an EMBL/GenBank/DDBJ whole genome shotgun (WGS) entry which is preliminary data.</text>
</comment>
<evidence type="ECO:0000313" key="1">
    <source>
        <dbReference type="EMBL" id="KAI0063652.1"/>
    </source>
</evidence>
<gene>
    <name evidence="1" type="ORF">BV25DRAFT_1936070</name>
</gene>
<evidence type="ECO:0000313" key="2">
    <source>
        <dbReference type="Proteomes" id="UP000814140"/>
    </source>
</evidence>
<name>A0ACB8T5A2_9AGAM</name>
<dbReference type="Proteomes" id="UP000814140">
    <property type="component" value="Unassembled WGS sequence"/>
</dbReference>
<sequence>MSNSMNTNSIKPKSSPCPANGRQTVGDGAYSSDNLPSSVIAVCHRQGADDIYYYSTTGGFDVPNAKCPPDRGSSDCVRGSPASTYASSAYSERSNSVSSSDSSQYFDPRRNLVYPPTPPGPKAERFFSSTAPQPIRGSKHVDFIHNLATPPLTPDDSFCDDKPVKQNGDALDLLTTLFPHDVMRALPFANRVTISSPEMGAAFDGVVLDLPGKSRTLYVDGKSAEIVSLRESIVALLDLADEHLDCSALVIALEKASPALGELLHSLMYVGGTVVTKPTFQVDPAYVLVGLEI</sequence>
<dbReference type="EMBL" id="MU277202">
    <property type="protein sequence ID" value="KAI0063652.1"/>
    <property type="molecule type" value="Genomic_DNA"/>
</dbReference>
<organism evidence="1 2">
    <name type="scientific">Artomyces pyxidatus</name>
    <dbReference type="NCBI Taxonomy" id="48021"/>
    <lineage>
        <taxon>Eukaryota</taxon>
        <taxon>Fungi</taxon>
        <taxon>Dikarya</taxon>
        <taxon>Basidiomycota</taxon>
        <taxon>Agaricomycotina</taxon>
        <taxon>Agaricomycetes</taxon>
        <taxon>Russulales</taxon>
        <taxon>Auriscalpiaceae</taxon>
        <taxon>Artomyces</taxon>
    </lineage>
</organism>
<reference evidence="1" key="1">
    <citation type="submission" date="2021-03" db="EMBL/GenBank/DDBJ databases">
        <authorList>
            <consortium name="DOE Joint Genome Institute"/>
            <person name="Ahrendt S."/>
            <person name="Looney B.P."/>
            <person name="Miyauchi S."/>
            <person name="Morin E."/>
            <person name="Drula E."/>
            <person name="Courty P.E."/>
            <person name="Chicoki N."/>
            <person name="Fauchery L."/>
            <person name="Kohler A."/>
            <person name="Kuo A."/>
            <person name="Labutti K."/>
            <person name="Pangilinan J."/>
            <person name="Lipzen A."/>
            <person name="Riley R."/>
            <person name="Andreopoulos W."/>
            <person name="He G."/>
            <person name="Johnson J."/>
            <person name="Barry K.W."/>
            <person name="Grigoriev I.V."/>
            <person name="Nagy L."/>
            <person name="Hibbett D."/>
            <person name="Henrissat B."/>
            <person name="Matheny P.B."/>
            <person name="Labbe J."/>
            <person name="Martin F."/>
        </authorList>
    </citation>
    <scope>NUCLEOTIDE SEQUENCE</scope>
    <source>
        <strain evidence="1">HHB10654</strain>
    </source>
</reference>
<proteinExistence type="predicted"/>